<gene>
    <name evidence="5" type="ORF">STAS_22200</name>
</gene>
<dbReference type="OrthoDB" id="1936068at2759"/>
<name>A0A5A7QIY8_STRAF</name>
<organism evidence="5 6">
    <name type="scientific">Striga asiatica</name>
    <name type="common">Asiatic witchweed</name>
    <name type="synonym">Buchnera asiatica</name>
    <dbReference type="NCBI Taxonomy" id="4170"/>
    <lineage>
        <taxon>Eukaryota</taxon>
        <taxon>Viridiplantae</taxon>
        <taxon>Streptophyta</taxon>
        <taxon>Embryophyta</taxon>
        <taxon>Tracheophyta</taxon>
        <taxon>Spermatophyta</taxon>
        <taxon>Magnoliopsida</taxon>
        <taxon>eudicotyledons</taxon>
        <taxon>Gunneridae</taxon>
        <taxon>Pentapetalae</taxon>
        <taxon>asterids</taxon>
        <taxon>lamiids</taxon>
        <taxon>Lamiales</taxon>
        <taxon>Orobanchaceae</taxon>
        <taxon>Buchnereae</taxon>
        <taxon>Striga</taxon>
    </lineage>
</organism>
<evidence type="ECO:0000313" key="5">
    <source>
        <dbReference type="EMBL" id="GER45273.1"/>
    </source>
</evidence>
<feature type="coiled-coil region" evidence="1">
    <location>
        <begin position="317"/>
        <end position="530"/>
    </location>
</feature>
<evidence type="ECO:0000259" key="4">
    <source>
        <dbReference type="Pfam" id="PF26581"/>
    </source>
</evidence>
<feature type="domain" description="WIT1/2 N-terminal helical bundle" evidence="4">
    <location>
        <begin position="44"/>
        <end position="179"/>
    </location>
</feature>
<dbReference type="Proteomes" id="UP000325081">
    <property type="component" value="Unassembled WGS sequence"/>
</dbReference>
<evidence type="ECO:0000256" key="2">
    <source>
        <dbReference type="SAM" id="MobiDB-lite"/>
    </source>
</evidence>
<sequence>MDSDDTQDSPASTENVSSIEIKGESNNIDSIEAVSSAADTTRELESAHELLTKIELDLACSTEKLVNLGILLMHVASRENDFEAFCSDEGNGLAERALEFDLLYGFLESEVREQESFLSDLQREMNSSREIISSFEGLGYDFRDLEERLQDCVGSLKLSFEQVSDIKTQSASFERILLTSSGDEKWRDEKELSGLENDSCSDINAKIKMQTAEQQREILRMLEKSLAREMDLEKKLSESRQTEEELKFRLQQEVYCMEEEAEDMWEKLFEAESSAEILSGISKELLFSLNGSNQREGELKSKLEDLIKQSREKDCVLEGSESLRAELLEKVHSLEQKLKDSSEKYEDLEVKATEAVKRAEFTEAECISLKESNNELEKDLACLKNRVFDANKKVEQLERLLKESEHNRLHAVASAEASLEKQSMLENTIKDMEDLIRDLKAKVLKAENQTESAEEKCIVLSESNSELVEEINFLRRKVEQLEGSLHEADVAKEKTAKDIRVRTKLITDLVMQLSIERERLRKQISSLTKEKKVGVKCLQRIREPTVTVTESHEDAKVGNEHSNSSSTEDELNVVRNIDARQLSCKDVLMQILFVALPMFIVYFFKQSEIQS</sequence>
<keyword evidence="6" id="KW-1185">Reference proteome</keyword>
<dbReference type="InterPro" id="IPR058610">
    <property type="entry name" value="WIT1_2_N"/>
</dbReference>
<feature type="region of interest" description="Disordered" evidence="2">
    <location>
        <begin position="548"/>
        <end position="570"/>
    </location>
</feature>
<feature type="compositionally biased region" description="Polar residues" evidence="2">
    <location>
        <begin position="8"/>
        <end position="24"/>
    </location>
</feature>
<dbReference type="EMBL" id="BKCP01007181">
    <property type="protein sequence ID" value="GER45273.1"/>
    <property type="molecule type" value="Genomic_DNA"/>
</dbReference>
<dbReference type="Pfam" id="PF26581">
    <property type="entry name" value="WIT1_2_N"/>
    <property type="match status" value="1"/>
</dbReference>
<keyword evidence="3" id="KW-0812">Transmembrane</keyword>
<keyword evidence="1" id="KW-0175">Coiled coil</keyword>
<dbReference type="PANTHER" id="PTHR35705">
    <property type="entry name" value="WPP DOMAIN-INTERACTING TAIL-ANCHORED PROTEIN 1"/>
    <property type="match status" value="1"/>
</dbReference>
<dbReference type="PANTHER" id="PTHR35705:SF1">
    <property type="entry name" value="WPP DOMAIN-INTERACTING TAIL-ANCHORED PROTEIN 1"/>
    <property type="match status" value="1"/>
</dbReference>
<accession>A0A5A7QIY8</accession>
<feature type="compositionally biased region" description="Basic and acidic residues" evidence="2">
    <location>
        <begin position="550"/>
        <end position="559"/>
    </location>
</feature>
<dbReference type="AlphaFoldDB" id="A0A5A7QIY8"/>
<keyword evidence="3" id="KW-0472">Membrane</keyword>
<feature type="transmembrane region" description="Helical" evidence="3">
    <location>
        <begin position="587"/>
        <end position="604"/>
    </location>
</feature>
<comment type="caution">
    <text evidence="5">The sequence shown here is derived from an EMBL/GenBank/DDBJ whole genome shotgun (WGS) entry which is preliminary data.</text>
</comment>
<evidence type="ECO:0000256" key="3">
    <source>
        <dbReference type="SAM" id="Phobius"/>
    </source>
</evidence>
<evidence type="ECO:0000256" key="1">
    <source>
        <dbReference type="SAM" id="Coils"/>
    </source>
</evidence>
<keyword evidence="3" id="KW-1133">Transmembrane helix</keyword>
<protein>
    <submittedName>
        <fullName evidence="5">WPP domain-interacting protein 2</fullName>
    </submittedName>
</protein>
<evidence type="ECO:0000313" key="6">
    <source>
        <dbReference type="Proteomes" id="UP000325081"/>
    </source>
</evidence>
<dbReference type="SUPFAM" id="SSF57997">
    <property type="entry name" value="Tropomyosin"/>
    <property type="match status" value="1"/>
</dbReference>
<feature type="region of interest" description="Disordered" evidence="2">
    <location>
        <begin position="1"/>
        <end position="24"/>
    </location>
</feature>
<proteinExistence type="predicted"/>
<dbReference type="InterPro" id="IPR039976">
    <property type="entry name" value="WIT1/WIT2"/>
</dbReference>
<reference evidence="6" key="1">
    <citation type="journal article" date="2019" name="Curr. Biol.">
        <title>Genome Sequence of Striga asiatica Provides Insight into the Evolution of Plant Parasitism.</title>
        <authorList>
            <person name="Yoshida S."/>
            <person name="Kim S."/>
            <person name="Wafula E.K."/>
            <person name="Tanskanen J."/>
            <person name="Kim Y.M."/>
            <person name="Honaas L."/>
            <person name="Yang Z."/>
            <person name="Spallek T."/>
            <person name="Conn C.E."/>
            <person name="Ichihashi Y."/>
            <person name="Cheong K."/>
            <person name="Cui S."/>
            <person name="Der J.P."/>
            <person name="Gundlach H."/>
            <person name="Jiao Y."/>
            <person name="Hori C."/>
            <person name="Ishida J.K."/>
            <person name="Kasahara H."/>
            <person name="Kiba T."/>
            <person name="Kim M.S."/>
            <person name="Koo N."/>
            <person name="Laohavisit A."/>
            <person name="Lee Y.H."/>
            <person name="Lumba S."/>
            <person name="McCourt P."/>
            <person name="Mortimer J.C."/>
            <person name="Mutuku J.M."/>
            <person name="Nomura T."/>
            <person name="Sasaki-Sekimoto Y."/>
            <person name="Seto Y."/>
            <person name="Wang Y."/>
            <person name="Wakatake T."/>
            <person name="Sakakibara H."/>
            <person name="Demura T."/>
            <person name="Yamaguchi S."/>
            <person name="Yoneyama K."/>
            <person name="Manabe R.I."/>
            <person name="Nelson D.C."/>
            <person name="Schulman A.H."/>
            <person name="Timko M.P."/>
            <person name="dePamphilis C.W."/>
            <person name="Choi D."/>
            <person name="Shirasu K."/>
        </authorList>
    </citation>
    <scope>NUCLEOTIDE SEQUENCE [LARGE SCALE GENOMIC DNA]</scope>
    <source>
        <strain evidence="6">cv. UVA1</strain>
    </source>
</reference>